<reference evidence="2 3" key="1">
    <citation type="submission" date="2019-09" db="EMBL/GenBank/DDBJ databases">
        <title>A chromosome-level genome assembly of the Chinese tupelo Nyssa sinensis.</title>
        <authorList>
            <person name="Yang X."/>
            <person name="Kang M."/>
            <person name="Yang Y."/>
            <person name="Xiong H."/>
            <person name="Wang M."/>
            <person name="Zhang Z."/>
            <person name="Wang Z."/>
            <person name="Wu H."/>
            <person name="Ma T."/>
            <person name="Liu J."/>
            <person name="Xi Z."/>
        </authorList>
    </citation>
    <scope>NUCLEOTIDE SEQUENCE [LARGE SCALE GENOMIC DNA]</scope>
    <source>
        <strain evidence="2">J267</strain>
        <tissue evidence="2">Leaf</tissue>
    </source>
</reference>
<dbReference type="EMBL" id="CM018046">
    <property type="protein sequence ID" value="KAA8525691.1"/>
    <property type="molecule type" value="Genomic_DNA"/>
</dbReference>
<dbReference type="PANTHER" id="PTHR34836">
    <property type="entry name" value="OS06G0188250 PROTEIN"/>
    <property type="match status" value="1"/>
</dbReference>
<dbReference type="InterPro" id="IPR015683">
    <property type="entry name" value="Ionotropic_Glu_rcpt"/>
</dbReference>
<dbReference type="OrthoDB" id="1751005at2759"/>
<feature type="transmembrane region" description="Helical" evidence="1">
    <location>
        <begin position="60"/>
        <end position="80"/>
    </location>
</feature>
<dbReference type="AlphaFoldDB" id="A0A5J5A8E4"/>
<evidence type="ECO:0000313" key="2">
    <source>
        <dbReference type="EMBL" id="KAA8525691.1"/>
    </source>
</evidence>
<organism evidence="2 3">
    <name type="scientific">Nyssa sinensis</name>
    <dbReference type="NCBI Taxonomy" id="561372"/>
    <lineage>
        <taxon>Eukaryota</taxon>
        <taxon>Viridiplantae</taxon>
        <taxon>Streptophyta</taxon>
        <taxon>Embryophyta</taxon>
        <taxon>Tracheophyta</taxon>
        <taxon>Spermatophyta</taxon>
        <taxon>Magnoliopsida</taxon>
        <taxon>eudicotyledons</taxon>
        <taxon>Gunneridae</taxon>
        <taxon>Pentapetalae</taxon>
        <taxon>asterids</taxon>
        <taxon>Cornales</taxon>
        <taxon>Nyssaceae</taxon>
        <taxon>Nyssa</taxon>
    </lineage>
</organism>
<keyword evidence="1" id="KW-0812">Transmembrane</keyword>
<sequence>MATAQNTTIPVNVGVVLDIDKWVGKMELSCISMALQDFYASHGYYKTRLVLHTRDSKGDVIGAAAAGVIWALLVDLGHVYKLYKKHVI</sequence>
<gene>
    <name evidence="2" type="ORF">F0562_007546</name>
</gene>
<proteinExistence type="predicted"/>
<name>A0A5J5A8E4_9ASTE</name>
<accession>A0A5J5A8E4</accession>
<dbReference type="PANTHER" id="PTHR34836:SF1">
    <property type="entry name" value="OS09G0428600 PROTEIN"/>
    <property type="match status" value="1"/>
</dbReference>
<protein>
    <submittedName>
        <fullName evidence="2">Uncharacterized protein</fullName>
    </submittedName>
</protein>
<keyword evidence="3" id="KW-1185">Reference proteome</keyword>
<keyword evidence="1" id="KW-0472">Membrane</keyword>
<keyword evidence="1" id="KW-1133">Transmembrane helix</keyword>
<evidence type="ECO:0000256" key="1">
    <source>
        <dbReference type="SAM" id="Phobius"/>
    </source>
</evidence>
<evidence type="ECO:0000313" key="3">
    <source>
        <dbReference type="Proteomes" id="UP000325577"/>
    </source>
</evidence>
<dbReference type="Proteomes" id="UP000325577">
    <property type="component" value="Linkage Group LG3"/>
</dbReference>